<feature type="compositionally biased region" description="Polar residues" evidence="1">
    <location>
        <begin position="62"/>
        <end position="73"/>
    </location>
</feature>
<feature type="region of interest" description="Disordered" evidence="1">
    <location>
        <begin position="26"/>
        <end position="74"/>
    </location>
</feature>
<feature type="compositionally biased region" description="Low complexity" evidence="1">
    <location>
        <begin position="44"/>
        <end position="61"/>
    </location>
</feature>
<keyword evidence="2" id="KW-0732">Signal</keyword>
<reference evidence="3 4" key="1">
    <citation type="journal article" date="2013" name="Genome Announc.">
        <title>Draft Genome Sequence of Arthrobacter crystallopoietes Strain BAB-32, Revealing Genes for Bioremediation.</title>
        <authorList>
            <person name="Joshi M.N."/>
            <person name="Pandit A.S."/>
            <person name="Sharma A."/>
            <person name="Pandya R.V."/>
            <person name="Desai S.M."/>
            <person name="Saxena A.K."/>
            <person name="Bagatharia S.B."/>
        </authorList>
    </citation>
    <scope>NUCLEOTIDE SEQUENCE [LARGE SCALE GENOMIC DNA]</scope>
    <source>
        <strain evidence="3 4">BAB-32</strain>
    </source>
</reference>
<feature type="signal peptide" evidence="2">
    <location>
        <begin position="1"/>
        <end position="26"/>
    </location>
</feature>
<name>N1V8Q9_9MICC</name>
<accession>N1V8Q9</accession>
<evidence type="ECO:0000313" key="3">
    <source>
        <dbReference type="EMBL" id="EMY34638.1"/>
    </source>
</evidence>
<gene>
    <name evidence="3" type="ORF">D477_008703</name>
</gene>
<evidence type="ECO:0000313" key="4">
    <source>
        <dbReference type="Proteomes" id="UP000010729"/>
    </source>
</evidence>
<proteinExistence type="predicted"/>
<feature type="chain" id="PRO_5004113155" evidence="2">
    <location>
        <begin position="27"/>
        <end position="216"/>
    </location>
</feature>
<keyword evidence="4" id="KW-1185">Reference proteome</keyword>
<dbReference type="EMBL" id="ANPE02000106">
    <property type="protein sequence ID" value="EMY34638.1"/>
    <property type="molecule type" value="Genomic_DNA"/>
</dbReference>
<evidence type="ECO:0000256" key="1">
    <source>
        <dbReference type="SAM" id="MobiDB-lite"/>
    </source>
</evidence>
<dbReference type="AlphaFoldDB" id="N1V8Q9"/>
<evidence type="ECO:0000256" key="2">
    <source>
        <dbReference type="SAM" id="SignalP"/>
    </source>
</evidence>
<dbReference type="RefSeq" id="WP_005268599.1">
    <property type="nucleotide sequence ID" value="NZ_ANPE02000106.1"/>
</dbReference>
<comment type="caution">
    <text evidence="3">The sequence shown here is derived from an EMBL/GenBank/DDBJ whole genome shotgun (WGS) entry which is preliminary data.</text>
</comment>
<dbReference type="Proteomes" id="UP000010729">
    <property type="component" value="Unassembled WGS sequence"/>
</dbReference>
<sequence>MRRKAGLAAAIAAVLLLLGWAGGAAAGVGDESAGSTPSSGAHVPEAAVTPSSTATAEAPTPLHTTAEGTNPTRQAVPAVPAETTAGEDEAGGQRPSASTAQALLETLPVKGRAPKTGYDRDEFGEAWADVDRNGCDTRNDILARDLDQVAFRSASSCRVVGGMLDDPYSGQQVPFAYGEGTSQLVPVDHVVSLSDAWQKAPGSCRSSSGPSWRMIR</sequence>
<organism evidence="3 4">
    <name type="scientific">Arthrobacter crystallopoietes BAB-32</name>
    <dbReference type="NCBI Taxonomy" id="1246476"/>
    <lineage>
        <taxon>Bacteria</taxon>
        <taxon>Bacillati</taxon>
        <taxon>Actinomycetota</taxon>
        <taxon>Actinomycetes</taxon>
        <taxon>Micrococcales</taxon>
        <taxon>Micrococcaceae</taxon>
        <taxon>Crystallibacter</taxon>
    </lineage>
</organism>
<protein>
    <submittedName>
        <fullName evidence="3">Excalibur domain-containing protein</fullName>
    </submittedName>
</protein>